<reference evidence="1 2" key="1">
    <citation type="journal article" date="2018" name="Sci. Rep.">
        <title>Genomic signatures of local adaptation to the degree of environmental predictability in rotifers.</title>
        <authorList>
            <person name="Franch-Gras L."/>
            <person name="Hahn C."/>
            <person name="Garcia-Roger E.M."/>
            <person name="Carmona M.J."/>
            <person name="Serra M."/>
            <person name="Gomez A."/>
        </authorList>
    </citation>
    <scope>NUCLEOTIDE SEQUENCE [LARGE SCALE GENOMIC DNA]</scope>
    <source>
        <strain evidence="1">HYR1</strain>
    </source>
</reference>
<keyword evidence="2" id="KW-1185">Reference proteome</keyword>
<evidence type="ECO:0000313" key="1">
    <source>
        <dbReference type="EMBL" id="RNA37304.1"/>
    </source>
</evidence>
<proteinExistence type="predicted"/>
<dbReference type="Proteomes" id="UP000276133">
    <property type="component" value="Unassembled WGS sequence"/>
</dbReference>
<organism evidence="1 2">
    <name type="scientific">Brachionus plicatilis</name>
    <name type="common">Marine rotifer</name>
    <name type="synonym">Brachionus muelleri</name>
    <dbReference type="NCBI Taxonomy" id="10195"/>
    <lineage>
        <taxon>Eukaryota</taxon>
        <taxon>Metazoa</taxon>
        <taxon>Spiralia</taxon>
        <taxon>Gnathifera</taxon>
        <taxon>Rotifera</taxon>
        <taxon>Eurotatoria</taxon>
        <taxon>Monogononta</taxon>
        <taxon>Pseudotrocha</taxon>
        <taxon>Ploima</taxon>
        <taxon>Brachionidae</taxon>
        <taxon>Brachionus</taxon>
    </lineage>
</organism>
<evidence type="ECO:0000313" key="2">
    <source>
        <dbReference type="Proteomes" id="UP000276133"/>
    </source>
</evidence>
<dbReference type="EMBL" id="REGN01001064">
    <property type="protein sequence ID" value="RNA37304.1"/>
    <property type="molecule type" value="Genomic_DNA"/>
</dbReference>
<accession>A0A3M7SN98</accession>
<sequence>MKYKFEKNITKDIFKKFFNPDPFFRINFGVINFLKNCRNEANLQHHINYANYDFKNYFSTSSALI</sequence>
<comment type="caution">
    <text evidence="1">The sequence shown here is derived from an EMBL/GenBank/DDBJ whole genome shotgun (WGS) entry which is preliminary data.</text>
</comment>
<gene>
    <name evidence="1" type="ORF">BpHYR1_011240</name>
</gene>
<protein>
    <submittedName>
        <fullName evidence="1">Uncharacterized protein</fullName>
    </submittedName>
</protein>
<name>A0A3M7SN98_BRAPC</name>
<dbReference type="AlphaFoldDB" id="A0A3M7SN98"/>